<accession>A0A1G7RVF1</accession>
<sequence length="188" mass="21361">MRKLVSFFHVSLDGYVAGPNGEMDWIKVDEEIFDHVGDRVNDSDTALYGRVTWQMMEGYWPTAADQPGASKHDIEHAAWYKKAEKIVLSKSRQNEQLPNTVFISEDVEQRIKAIKRQNGKEILIFGSPSATHSLLQYDLIDEFWLFVNPVILTKGIPLFKNVPETTQLTLVSSKSFANGVVCVHYMKA</sequence>
<dbReference type="AlphaFoldDB" id="A0A1G7RVF1"/>
<evidence type="ECO:0000259" key="1">
    <source>
        <dbReference type="Pfam" id="PF01872"/>
    </source>
</evidence>
<dbReference type="Proteomes" id="UP000199045">
    <property type="component" value="Unassembled WGS sequence"/>
</dbReference>
<dbReference type="InterPro" id="IPR024072">
    <property type="entry name" value="DHFR-like_dom_sf"/>
</dbReference>
<dbReference type="Pfam" id="PF01872">
    <property type="entry name" value="RibD_C"/>
    <property type="match status" value="1"/>
</dbReference>
<dbReference type="RefSeq" id="WP_089833310.1">
    <property type="nucleotide sequence ID" value="NZ_FNBN01000003.1"/>
</dbReference>
<gene>
    <name evidence="2" type="ORF">SAMN04488121_103630</name>
</gene>
<dbReference type="STRING" id="104663.SAMN04488121_103630"/>
<reference evidence="2 3" key="1">
    <citation type="submission" date="2016-10" db="EMBL/GenBank/DDBJ databases">
        <authorList>
            <person name="de Groot N.N."/>
        </authorList>
    </citation>
    <scope>NUCLEOTIDE SEQUENCE [LARGE SCALE GENOMIC DNA]</scope>
    <source>
        <strain evidence="2 3">DSM 527</strain>
    </source>
</reference>
<evidence type="ECO:0000313" key="2">
    <source>
        <dbReference type="EMBL" id="SDG14718.1"/>
    </source>
</evidence>
<name>A0A1G7RVF1_CHIFI</name>
<dbReference type="OrthoDB" id="195113at2"/>
<feature type="domain" description="Bacterial bifunctional deaminase-reductase C-terminal" evidence="1">
    <location>
        <begin position="2"/>
        <end position="181"/>
    </location>
</feature>
<dbReference type="GO" id="GO:0008703">
    <property type="term" value="F:5-amino-6-(5-phosphoribosylamino)uracil reductase activity"/>
    <property type="evidence" value="ECO:0007669"/>
    <property type="project" value="InterPro"/>
</dbReference>
<protein>
    <submittedName>
        <fullName evidence="2">Dihydrofolate reductase</fullName>
    </submittedName>
</protein>
<dbReference type="PANTHER" id="PTHR38011:SF11">
    <property type="entry name" value="2,5-DIAMINO-6-RIBOSYLAMINO-4(3H)-PYRIMIDINONE 5'-PHOSPHATE REDUCTASE"/>
    <property type="match status" value="1"/>
</dbReference>
<evidence type="ECO:0000313" key="3">
    <source>
        <dbReference type="Proteomes" id="UP000199045"/>
    </source>
</evidence>
<dbReference type="InterPro" id="IPR002734">
    <property type="entry name" value="RibDG_C"/>
</dbReference>
<dbReference type="Gene3D" id="3.40.430.10">
    <property type="entry name" value="Dihydrofolate Reductase, subunit A"/>
    <property type="match status" value="1"/>
</dbReference>
<dbReference type="SUPFAM" id="SSF53597">
    <property type="entry name" value="Dihydrofolate reductase-like"/>
    <property type="match status" value="1"/>
</dbReference>
<dbReference type="PANTHER" id="PTHR38011">
    <property type="entry name" value="DIHYDROFOLATE REDUCTASE FAMILY PROTEIN (AFU_ORTHOLOGUE AFUA_8G06820)"/>
    <property type="match status" value="1"/>
</dbReference>
<organism evidence="2 3">
    <name type="scientific">Chitinophaga filiformis</name>
    <name type="common">Myxococcus filiformis</name>
    <name type="synonym">Flexibacter filiformis</name>
    <dbReference type="NCBI Taxonomy" id="104663"/>
    <lineage>
        <taxon>Bacteria</taxon>
        <taxon>Pseudomonadati</taxon>
        <taxon>Bacteroidota</taxon>
        <taxon>Chitinophagia</taxon>
        <taxon>Chitinophagales</taxon>
        <taxon>Chitinophagaceae</taxon>
        <taxon>Chitinophaga</taxon>
    </lineage>
</organism>
<dbReference type="InterPro" id="IPR050765">
    <property type="entry name" value="Riboflavin_Biosynth_HTPR"/>
</dbReference>
<proteinExistence type="predicted"/>
<dbReference type="GO" id="GO:0009231">
    <property type="term" value="P:riboflavin biosynthetic process"/>
    <property type="evidence" value="ECO:0007669"/>
    <property type="project" value="InterPro"/>
</dbReference>
<dbReference type="EMBL" id="FNBN01000003">
    <property type="protein sequence ID" value="SDG14718.1"/>
    <property type="molecule type" value="Genomic_DNA"/>
</dbReference>